<evidence type="ECO:0000256" key="3">
    <source>
        <dbReference type="ARBA" id="ARBA00022692"/>
    </source>
</evidence>
<evidence type="ECO:0000256" key="6">
    <source>
        <dbReference type="SAM" id="MobiDB-lite"/>
    </source>
</evidence>
<evidence type="ECO:0000256" key="5">
    <source>
        <dbReference type="ARBA" id="ARBA00023237"/>
    </source>
</evidence>
<feature type="region of interest" description="Disordered" evidence="6">
    <location>
        <begin position="781"/>
        <end position="820"/>
    </location>
</feature>
<evidence type="ECO:0000313" key="8">
    <source>
        <dbReference type="Proteomes" id="UP000326837"/>
    </source>
</evidence>
<dbReference type="InterPro" id="IPR051906">
    <property type="entry name" value="TolC-like"/>
</dbReference>
<evidence type="ECO:0000313" key="7">
    <source>
        <dbReference type="EMBL" id="BBO31446.1"/>
    </source>
</evidence>
<organism evidence="7 8">
    <name type="scientific">Lacipirellula parvula</name>
    <dbReference type="NCBI Taxonomy" id="2650471"/>
    <lineage>
        <taxon>Bacteria</taxon>
        <taxon>Pseudomonadati</taxon>
        <taxon>Planctomycetota</taxon>
        <taxon>Planctomycetia</taxon>
        <taxon>Pirellulales</taxon>
        <taxon>Lacipirellulaceae</taxon>
        <taxon>Lacipirellula</taxon>
    </lineage>
</organism>
<proteinExistence type="predicted"/>
<keyword evidence="5" id="KW-0998">Cell outer membrane</keyword>
<comment type="subcellular location">
    <subcellularLocation>
        <location evidence="1">Cell outer membrane</location>
    </subcellularLocation>
</comment>
<evidence type="ECO:0000256" key="4">
    <source>
        <dbReference type="ARBA" id="ARBA00023136"/>
    </source>
</evidence>
<dbReference type="EMBL" id="AP021861">
    <property type="protein sequence ID" value="BBO31446.1"/>
    <property type="molecule type" value="Genomic_DNA"/>
</dbReference>
<gene>
    <name evidence="7" type="ORF">PLANPX_1058</name>
</gene>
<sequence>MMNRQLRTATSLLLCGLTLCSGCTPIQPFYFKEDGDLSHYMDVATNIEYPDVHTTPINDVSSAQAPLTLANADSFKMWDLTLEEVVRLTLENSTVIRNLGGRINDGGQNISTTAPEALTAGGGNALTTYDPALTESGYGGNTGSQFSGRGVEAALSEFDAQLDSSLTWQKNDRPQNFGLAAAPDFFNPLFRQDTGRYSTGITKNSVTGGTFDVRNNINYDQNNNGSRTQASDWFANVEMGVSQPLLQGAGVEYNRIAGPRSFSEANGNFSDQIDGVLIAKIRTDVTLTDFEAGVRDQMRDVEDAYWELYYCYRELEARRTGQASALETWRRVMAKFRVSGEGGEANTEAQSRAQFFLFKTQVETAQTNLFRVESRLRYLMGLAATDGRLIRPSDEPTVAPVKFDWPTIHSESLVRREEVRRQKWTIKRRELELIAAKNLLLPRLDLVGRYRWLGAGDDLINVPRNGIPPFLDGSTAAESLTSGDFQEWEAGLQFTMPIGFRLPNTTVRHSQLLLARERAVLQDLELSVSHQLSDAVRDLDLNYGVTQTNFNRWNSEEDEVKAVAAVHEVGRVTLDLLLQAQQRRADAQTAYYRSLVDYNRAIMRVHYRKGSLLEYNGIFLQEGPWPGKAYFDATRRARRRDAAMAIDYGFTRPNVMSRGVYNQAPGTAKGAAYEGPVPTIVPEPLAPPAEALGPQASVSDADVSGNAMAPVSYLETAAAASTMKPSTLTALPTTAPAAGAVVAGASAGSAPSNPFASSNVVSNPVASPAAAVPNPFGAPQPLPAAAAPGDADGSAAYEPQANHAPAATAANLAGWSGGER</sequence>
<dbReference type="Gene3D" id="1.20.1600.10">
    <property type="entry name" value="Outer membrane efflux proteins (OEP)"/>
    <property type="match status" value="1"/>
</dbReference>
<dbReference type="AlphaFoldDB" id="A0A5K7XAT4"/>
<keyword evidence="3" id="KW-0812">Transmembrane</keyword>
<dbReference type="PANTHER" id="PTHR30026">
    <property type="entry name" value="OUTER MEMBRANE PROTEIN TOLC"/>
    <property type="match status" value="1"/>
</dbReference>
<keyword evidence="8" id="KW-1185">Reference proteome</keyword>
<protein>
    <recommendedName>
        <fullName evidence="9">Outer membrane efflux protein</fullName>
    </recommendedName>
</protein>
<dbReference type="GO" id="GO:0015562">
    <property type="term" value="F:efflux transmembrane transporter activity"/>
    <property type="evidence" value="ECO:0007669"/>
    <property type="project" value="InterPro"/>
</dbReference>
<evidence type="ECO:0000256" key="1">
    <source>
        <dbReference type="ARBA" id="ARBA00004442"/>
    </source>
</evidence>
<feature type="compositionally biased region" description="Low complexity" evidence="6">
    <location>
        <begin position="783"/>
        <end position="813"/>
    </location>
</feature>
<dbReference type="Proteomes" id="UP000326837">
    <property type="component" value="Chromosome"/>
</dbReference>
<evidence type="ECO:0008006" key="9">
    <source>
        <dbReference type="Google" id="ProtNLM"/>
    </source>
</evidence>
<name>A0A5K7XAT4_9BACT</name>
<reference evidence="8" key="1">
    <citation type="submission" date="2019-10" db="EMBL/GenBank/DDBJ databases">
        <title>Lacipirellula parvula gen. nov., sp. nov., representing a lineage of planctomycetes widespread in freshwater anoxic habitats, and description of the family Lacipirellulaceae.</title>
        <authorList>
            <person name="Dedysh S.N."/>
            <person name="Kulichevskaya I.S."/>
            <person name="Beletsky A.V."/>
            <person name="Rakitin A.L."/>
            <person name="Mardanov A.V."/>
            <person name="Ivanova A.A."/>
            <person name="Saltykova V.X."/>
            <person name="Rijpstra W.I.C."/>
            <person name="Sinninghe Damste J.S."/>
            <person name="Ravin N.V."/>
        </authorList>
    </citation>
    <scope>NUCLEOTIDE SEQUENCE [LARGE SCALE GENOMIC DNA]</scope>
    <source>
        <strain evidence="8">PX69</strain>
    </source>
</reference>
<accession>A0A5K7XAT4</accession>
<dbReference type="GO" id="GO:1990281">
    <property type="term" value="C:efflux pump complex"/>
    <property type="evidence" value="ECO:0007669"/>
    <property type="project" value="TreeGrafter"/>
</dbReference>
<keyword evidence="2" id="KW-1134">Transmembrane beta strand</keyword>
<evidence type="ECO:0000256" key="2">
    <source>
        <dbReference type="ARBA" id="ARBA00022452"/>
    </source>
</evidence>
<dbReference type="GO" id="GO:0009279">
    <property type="term" value="C:cell outer membrane"/>
    <property type="evidence" value="ECO:0007669"/>
    <property type="project" value="UniProtKB-SubCell"/>
</dbReference>
<keyword evidence="4" id="KW-0472">Membrane</keyword>
<dbReference type="GO" id="GO:0015288">
    <property type="term" value="F:porin activity"/>
    <property type="evidence" value="ECO:0007669"/>
    <property type="project" value="TreeGrafter"/>
</dbReference>
<dbReference type="SUPFAM" id="SSF56954">
    <property type="entry name" value="Outer membrane efflux proteins (OEP)"/>
    <property type="match status" value="1"/>
</dbReference>
<dbReference type="KEGG" id="lpav:PLANPX_1058"/>
<dbReference type="RefSeq" id="WP_152097590.1">
    <property type="nucleotide sequence ID" value="NZ_AP021861.1"/>
</dbReference>
<dbReference type="PANTHER" id="PTHR30026:SF23">
    <property type="entry name" value="TO APRF-PUTATIVE OUTER MEMBRANE EFFLUX PROTEIN OR SECRETED ALKALINE PHOSPHATASE-RELATED"/>
    <property type="match status" value="1"/>
</dbReference>